<dbReference type="Proteomes" id="UP001328107">
    <property type="component" value="Unassembled WGS sequence"/>
</dbReference>
<name>A0AAN5CUZ3_9BILA</name>
<protein>
    <recommendedName>
        <fullName evidence="3">F-box domain-containing protein</fullName>
    </recommendedName>
</protein>
<keyword evidence="2" id="KW-1185">Reference proteome</keyword>
<evidence type="ECO:0000313" key="1">
    <source>
        <dbReference type="EMBL" id="GMR50679.1"/>
    </source>
</evidence>
<feature type="non-terminal residue" evidence="1">
    <location>
        <position position="1"/>
    </location>
</feature>
<gene>
    <name evidence="1" type="ORF">PMAYCL1PPCAC_20874</name>
</gene>
<dbReference type="AlphaFoldDB" id="A0AAN5CUZ3"/>
<organism evidence="1 2">
    <name type="scientific">Pristionchus mayeri</name>
    <dbReference type="NCBI Taxonomy" id="1317129"/>
    <lineage>
        <taxon>Eukaryota</taxon>
        <taxon>Metazoa</taxon>
        <taxon>Ecdysozoa</taxon>
        <taxon>Nematoda</taxon>
        <taxon>Chromadorea</taxon>
        <taxon>Rhabditida</taxon>
        <taxon>Rhabditina</taxon>
        <taxon>Diplogasteromorpha</taxon>
        <taxon>Diplogasteroidea</taxon>
        <taxon>Neodiplogasteridae</taxon>
        <taxon>Pristionchus</taxon>
    </lineage>
</organism>
<sequence>RKRGSRRGEDGEKTKEMRLQCRFRDHFSELPNDCVIDVLTRVNHDDLDEIGAISKKLGELSIICRSKAVKEQCSSLFIAQESATHVFLNIQRDFHRSYWMEMSPKSRSVLFIVGSTSHGNPYVTSKPETYAIPSQQEVISKTIAYRISSVSERFEFTQCMFEWICIDDNMLTLFNRFIRNGSVTNLQGRQCILSVQPNIRERFLELLLSARASTVIVQFDEEIQIVTNDFQNTRKCFSRGYRWVAASIIIICCALTRNSWNICQILRRFQFNFCASTLIFRRIGSLFLLW</sequence>
<comment type="caution">
    <text evidence="1">The sequence shown here is derived from an EMBL/GenBank/DDBJ whole genome shotgun (WGS) entry which is preliminary data.</text>
</comment>
<dbReference type="EMBL" id="BTRK01000004">
    <property type="protein sequence ID" value="GMR50679.1"/>
    <property type="molecule type" value="Genomic_DNA"/>
</dbReference>
<evidence type="ECO:0000313" key="2">
    <source>
        <dbReference type="Proteomes" id="UP001328107"/>
    </source>
</evidence>
<accession>A0AAN5CUZ3</accession>
<evidence type="ECO:0008006" key="3">
    <source>
        <dbReference type="Google" id="ProtNLM"/>
    </source>
</evidence>
<proteinExistence type="predicted"/>
<reference evidence="2" key="1">
    <citation type="submission" date="2022-10" db="EMBL/GenBank/DDBJ databases">
        <title>Genome assembly of Pristionchus species.</title>
        <authorList>
            <person name="Yoshida K."/>
            <person name="Sommer R.J."/>
        </authorList>
    </citation>
    <scope>NUCLEOTIDE SEQUENCE [LARGE SCALE GENOMIC DNA]</scope>
    <source>
        <strain evidence="2">RS5460</strain>
    </source>
</reference>